<dbReference type="Gene3D" id="3.40.1090.10">
    <property type="entry name" value="Cytosolic phospholipase A2 catalytic domain"/>
    <property type="match status" value="2"/>
</dbReference>
<evidence type="ECO:0000256" key="1">
    <source>
        <dbReference type="ARBA" id="ARBA00023098"/>
    </source>
</evidence>
<dbReference type="GO" id="GO:0006629">
    <property type="term" value="P:lipid metabolic process"/>
    <property type="evidence" value="ECO:0007669"/>
    <property type="project" value="UniProtKB-KW"/>
</dbReference>
<dbReference type="SUPFAM" id="SSF52151">
    <property type="entry name" value="FabD/lysophospholipase-like"/>
    <property type="match status" value="1"/>
</dbReference>
<keyword evidence="1" id="KW-0443">Lipid metabolism</keyword>
<dbReference type="PROSITE" id="PS51635">
    <property type="entry name" value="PNPLA"/>
    <property type="match status" value="1"/>
</dbReference>
<sequence length="308" mass="35245">MDNTINIKHLVISGGGPSLFQYLSIIQYLDENKIIDLQKIESIYGTSAGSIVGILLCLNYDWETLNNYAIMRPWHELFHIKISNIFEAYKNRGIFNKGLVEKAFKPLLDAKDLSIHITLKEFYEYSKIELHFYSFEVNQFNTEDISYLTHPELSLIDAVMMSSAIPILVTPVIIDNKCYMDGGVAANYPLKYCIDSGKNEDEILGLRNKYDNQQKNYVDSDSNLLDLILCFFFKMFNTLGSNNINPKIKYEITCNVKNMSLNYLASSASSIEVRKELYQKGVESAKDFILLFPPSPPLEKVEPKTTNF</sequence>
<dbReference type="InterPro" id="IPR016035">
    <property type="entry name" value="Acyl_Trfase/lysoPLipase"/>
</dbReference>
<dbReference type="PANTHER" id="PTHR46394">
    <property type="entry name" value="ANNEXIN"/>
    <property type="match status" value="1"/>
</dbReference>
<proteinExistence type="predicted"/>
<evidence type="ECO:0000259" key="2">
    <source>
        <dbReference type="PROSITE" id="PS51635"/>
    </source>
</evidence>
<dbReference type="InterPro" id="IPR002641">
    <property type="entry name" value="PNPLA_dom"/>
</dbReference>
<dbReference type="PANTHER" id="PTHR46394:SF1">
    <property type="entry name" value="PNPLA DOMAIN-CONTAINING PROTEIN"/>
    <property type="match status" value="1"/>
</dbReference>
<dbReference type="Pfam" id="PF01734">
    <property type="entry name" value="Patatin"/>
    <property type="match status" value="1"/>
</dbReference>
<dbReference type="AlphaFoldDB" id="A0A6C0JK92"/>
<protein>
    <recommendedName>
        <fullName evidence="2">PNPLA domain-containing protein</fullName>
    </recommendedName>
</protein>
<dbReference type="EMBL" id="MN740394">
    <property type="protein sequence ID" value="QHU04218.1"/>
    <property type="molecule type" value="Genomic_DNA"/>
</dbReference>
<name>A0A6C0JK92_9ZZZZ</name>
<reference evidence="3" key="1">
    <citation type="journal article" date="2020" name="Nature">
        <title>Giant virus diversity and host interactions through global metagenomics.</title>
        <authorList>
            <person name="Schulz F."/>
            <person name="Roux S."/>
            <person name="Paez-Espino D."/>
            <person name="Jungbluth S."/>
            <person name="Walsh D.A."/>
            <person name="Denef V.J."/>
            <person name="McMahon K.D."/>
            <person name="Konstantinidis K.T."/>
            <person name="Eloe-Fadrosh E.A."/>
            <person name="Kyrpides N.C."/>
            <person name="Woyke T."/>
        </authorList>
    </citation>
    <scope>NUCLEOTIDE SEQUENCE</scope>
    <source>
        <strain evidence="3">GVMAG-M-3300027708-39</strain>
    </source>
</reference>
<evidence type="ECO:0000313" key="3">
    <source>
        <dbReference type="EMBL" id="QHU04218.1"/>
    </source>
</evidence>
<accession>A0A6C0JK92</accession>
<dbReference type="InterPro" id="IPR052580">
    <property type="entry name" value="Lipid_Hydrolase"/>
</dbReference>
<feature type="domain" description="PNPLA" evidence="2">
    <location>
        <begin position="10"/>
        <end position="194"/>
    </location>
</feature>
<organism evidence="3">
    <name type="scientific">viral metagenome</name>
    <dbReference type="NCBI Taxonomy" id="1070528"/>
    <lineage>
        <taxon>unclassified sequences</taxon>
        <taxon>metagenomes</taxon>
        <taxon>organismal metagenomes</taxon>
    </lineage>
</organism>